<dbReference type="AlphaFoldDB" id="A0A517M4Z5"/>
<dbReference type="KEGG" id="ruv:EC9_41410"/>
<gene>
    <name evidence="2" type="ORF">EC9_41410</name>
</gene>
<dbReference type="EMBL" id="CP036261">
    <property type="protein sequence ID" value="QDS89939.1"/>
    <property type="molecule type" value="Genomic_DNA"/>
</dbReference>
<evidence type="ECO:0000256" key="1">
    <source>
        <dbReference type="SAM" id="Phobius"/>
    </source>
</evidence>
<name>A0A517M4Z5_9BACT</name>
<reference evidence="2 3" key="1">
    <citation type="submission" date="2019-02" db="EMBL/GenBank/DDBJ databases">
        <title>Deep-cultivation of Planctomycetes and their phenomic and genomic characterization uncovers novel biology.</title>
        <authorList>
            <person name="Wiegand S."/>
            <person name="Jogler M."/>
            <person name="Boedeker C."/>
            <person name="Pinto D."/>
            <person name="Vollmers J."/>
            <person name="Rivas-Marin E."/>
            <person name="Kohn T."/>
            <person name="Peeters S.H."/>
            <person name="Heuer A."/>
            <person name="Rast P."/>
            <person name="Oberbeckmann S."/>
            <person name="Bunk B."/>
            <person name="Jeske O."/>
            <person name="Meyerdierks A."/>
            <person name="Storesund J.E."/>
            <person name="Kallscheuer N."/>
            <person name="Luecker S."/>
            <person name="Lage O.M."/>
            <person name="Pohl T."/>
            <person name="Merkel B.J."/>
            <person name="Hornburger P."/>
            <person name="Mueller R.-W."/>
            <person name="Bruemmer F."/>
            <person name="Labrenz M."/>
            <person name="Spormann A.M."/>
            <person name="Op den Camp H."/>
            <person name="Overmann J."/>
            <person name="Amann R."/>
            <person name="Jetten M.S.M."/>
            <person name="Mascher T."/>
            <person name="Medema M.H."/>
            <person name="Devos D.P."/>
            <person name="Kaster A.-K."/>
            <person name="Ovreas L."/>
            <person name="Rohde M."/>
            <person name="Galperin M.Y."/>
            <person name="Jogler C."/>
        </authorList>
    </citation>
    <scope>NUCLEOTIDE SEQUENCE [LARGE SCALE GENOMIC DNA]</scope>
    <source>
        <strain evidence="2 3">EC9</strain>
    </source>
</reference>
<keyword evidence="1" id="KW-0812">Transmembrane</keyword>
<keyword evidence="3" id="KW-1185">Reference proteome</keyword>
<protein>
    <submittedName>
        <fullName evidence="2">Uncharacterized protein</fullName>
    </submittedName>
</protein>
<organism evidence="2 3">
    <name type="scientific">Rosistilla ulvae</name>
    <dbReference type="NCBI Taxonomy" id="1930277"/>
    <lineage>
        <taxon>Bacteria</taxon>
        <taxon>Pseudomonadati</taxon>
        <taxon>Planctomycetota</taxon>
        <taxon>Planctomycetia</taxon>
        <taxon>Pirellulales</taxon>
        <taxon>Pirellulaceae</taxon>
        <taxon>Rosistilla</taxon>
    </lineage>
</organism>
<sequence length="38" mass="4368">MNSNNDPGRSFFRHENIFWIVTIAVAIAIALLIVRRVL</sequence>
<dbReference type="Proteomes" id="UP000319557">
    <property type="component" value="Chromosome"/>
</dbReference>
<accession>A0A517M4Z5</accession>
<keyword evidence="1" id="KW-0472">Membrane</keyword>
<evidence type="ECO:0000313" key="3">
    <source>
        <dbReference type="Proteomes" id="UP000319557"/>
    </source>
</evidence>
<evidence type="ECO:0000313" key="2">
    <source>
        <dbReference type="EMBL" id="QDS89939.1"/>
    </source>
</evidence>
<feature type="transmembrane region" description="Helical" evidence="1">
    <location>
        <begin position="16"/>
        <end position="34"/>
    </location>
</feature>
<keyword evidence="1" id="KW-1133">Transmembrane helix</keyword>
<proteinExistence type="predicted"/>